<dbReference type="PANTHER" id="PTHR28047:SF5">
    <property type="entry name" value="PROTEIN DCG1"/>
    <property type="match status" value="1"/>
</dbReference>
<dbReference type="PANTHER" id="PTHR28047">
    <property type="entry name" value="PROTEIN DCG1"/>
    <property type="match status" value="1"/>
</dbReference>
<evidence type="ECO:0000313" key="2">
    <source>
        <dbReference type="EMBL" id="NYS77571.1"/>
    </source>
</evidence>
<dbReference type="Pfam" id="PF01177">
    <property type="entry name" value="Asp_Glu_race"/>
    <property type="match status" value="1"/>
</dbReference>
<reference evidence="2 3" key="1">
    <citation type="journal article" date="2003" name="Extremophiles">
        <title>Halomonas glaciei sp. nov. isolated from fast ice of Adelie Land, Antarctica.</title>
        <authorList>
            <person name="Reddy G.S."/>
            <person name="Raghavan P.U."/>
            <person name="Sarita N.B."/>
            <person name="Prakash J.S."/>
            <person name="Nagesh N."/>
            <person name="Delille D."/>
            <person name="Shivaji S."/>
        </authorList>
    </citation>
    <scope>NUCLEOTIDE SEQUENCE [LARGE SCALE GENOMIC DNA]</scope>
    <source>
        <strain evidence="2 3">DD39</strain>
    </source>
</reference>
<dbReference type="InterPro" id="IPR052186">
    <property type="entry name" value="Hydantoin_racemase-like"/>
</dbReference>
<keyword evidence="3" id="KW-1185">Reference proteome</keyword>
<comment type="similarity">
    <text evidence="1">Belongs to the HyuE racemase family.</text>
</comment>
<comment type="caution">
    <text evidence="2">The sequence shown here is derived from an EMBL/GenBank/DDBJ whole genome shotgun (WGS) entry which is preliminary data.</text>
</comment>
<protein>
    <submittedName>
        <fullName evidence="2">Hydantoin racemase</fullName>
    </submittedName>
</protein>
<accession>A0A7Z0LS60</accession>
<dbReference type="RefSeq" id="WP_179915660.1">
    <property type="nucleotide sequence ID" value="NZ_JACCDE010000008.1"/>
</dbReference>
<dbReference type="AlphaFoldDB" id="A0A7Z0LS60"/>
<organism evidence="2 3">
    <name type="scientific">Vreelandella glaciei</name>
    <dbReference type="NCBI Taxonomy" id="186761"/>
    <lineage>
        <taxon>Bacteria</taxon>
        <taxon>Pseudomonadati</taxon>
        <taxon>Pseudomonadota</taxon>
        <taxon>Gammaproteobacteria</taxon>
        <taxon>Oceanospirillales</taxon>
        <taxon>Halomonadaceae</taxon>
        <taxon>Vreelandella</taxon>
    </lineage>
</organism>
<name>A0A7Z0LS60_9GAMM</name>
<dbReference type="GO" id="GO:0047661">
    <property type="term" value="F:amino-acid racemase activity"/>
    <property type="evidence" value="ECO:0007669"/>
    <property type="project" value="InterPro"/>
</dbReference>
<dbReference type="Proteomes" id="UP000526892">
    <property type="component" value="Unassembled WGS sequence"/>
</dbReference>
<dbReference type="InterPro" id="IPR015942">
    <property type="entry name" value="Asp/Glu/hydantoin_racemase"/>
</dbReference>
<sequence>MTRLLLVNGNTSKTVTQKLLAEAERHAGANVQISAVTARFGADLVSDRASNVIAGHAVLDAVAHHQAPYDAVLVAISLDTAVEALREVLSVPVVGMTEAACWQACLIGNRFGVVMPDRNTLPLYRERILNYGLRERLAGLRAIEATVQTHHAAPVDSEVALHAAIMDLVVNEGSEAVVLAGASMTGLQRRLQPLVPVPLLDGISSGVILLEGLIRLNLPISHVNGDAKPYTTILSGLSGPCTELLSGLPSARTSI</sequence>
<gene>
    <name evidence="2" type="ORF">HZS80_07550</name>
</gene>
<evidence type="ECO:0000256" key="1">
    <source>
        <dbReference type="ARBA" id="ARBA00038414"/>
    </source>
</evidence>
<dbReference type="Gene3D" id="3.40.50.12500">
    <property type="match status" value="1"/>
</dbReference>
<dbReference type="EMBL" id="JACCDE010000008">
    <property type="protein sequence ID" value="NYS77571.1"/>
    <property type="molecule type" value="Genomic_DNA"/>
</dbReference>
<dbReference type="InterPro" id="IPR053714">
    <property type="entry name" value="Iso_Racemase_Enz_sf"/>
</dbReference>
<proteinExistence type="inferred from homology"/>
<evidence type="ECO:0000313" key="3">
    <source>
        <dbReference type="Proteomes" id="UP000526892"/>
    </source>
</evidence>